<evidence type="ECO:0000313" key="5">
    <source>
        <dbReference type="EMBL" id="QLJ53365.1"/>
    </source>
</evidence>
<accession>A0A7D5XCY4</accession>
<dbReference type="InterPro" id="IPR014774">
    <property type="entry name" value="KaiC-like_dom"/>
</dbReference>
<dbReference type="PROSITE" id="PS51146">
    <property type="entry name" value="KAIC"/>
    <property type="match status" value="1"/>
</dbReference>
<dbReference type="SUPFAM" id="SSF52540">
    <property type="entry name" value="P-loop containing nucleoside triphosphate hydrolases"/>
    <property type="match status" value="1"/>
</dbReference>
<feature type="domain" description="KaiC" evidence="4">
    <location>
        <begin position="31"/>
        <end position="264"/>
    </location>
</feature>
<dbReference type="Gene3D" id="3.40.50.300">
    <property type="entry name" value="P-loop containing nucleotide triphosphate hydrolases"/>
    <property type="match status" value="1"/>
</dbReference>
<dbReference type="Pfam" id="PF06745">
    <property type="entry name" value="ATPase"/>
    <property type="match status" value="1"/>
</dbReference>
<sequence length="264" mass="29822">MMGEEEGDIDAVDYSSPSFAKPELPVPNMNERVKTGIPGLDSMIGGGFERKSVVIVTGSAGSGKTILSLQFLYNGAMQFNEPGLYVTFEEQKESIFRHMLSFGWDFAQLEREKKLVFLEYPPHEVDRFISEGAVIEDMVREYGIQRVVMDSITSFMLLYSEEYRRRQVFLKTMEILRKWGCTTLLTSEGMANEDGEVKTRFGVEFLADGLLSIHTIKRGGVKEFAVEVVKLRGIQHEMRMNLMKITPKGIEVYSSQPVFGGDSP</sequence>
<evidence type="ECO:0000313" key="6">
    <source>
        <dbReference type="Proteomes" id="UP000510821"/>
    </source>
</evidence>
<keyword evidence="1" id="KW-0547">Nucleotide-binding</keyword>
<reference evidence="6" key="1">
    <citation type="submission" date="2020-07" db="EMBL/GenBank/DDBJ databases">
        <title>Metabolic diversity and evolutionary history of the archaeal phylum ###Micrarchaeota### uncovered from a freshwater lake metagenome.</title>
        <authorList>
            <person name="Kadnikov V.V."/>
            <person name="Savvichev A.S."/>
            <person name="Mardanov A.V."/>
            <person name="Beletsky A.V."/>
            <person name="Chupakov A.V."/>
            <person name="Kokryatskaya N.M."/>
            <person name="Pimenov N.V."/>
            <person name="Ravin N.V."/>
        </authorList>
    </citation>
    <scope>NUCLEOTIDE SEQUENCE [LARGE SCALE GENOMIC DNA]</scope>
</reference>
<organism evidence="5 6">
    <name type="scientific">Fermentimicrarchaeum limneticum</name>
    <dbReference type="NCBI Taxonomy" id="2795018"/>
    <lineage>
        <taxon>Archaea</taxon>
        <taxon>Candidatus Micrarchaeota</taxon>
        <taxon>Candidatus Fermentimicrarchaeales</taxon>
        <taxon>Candidatus Fermentimicrarchaeaceae</taxon>
        <taxon>Candidatus Fermentimicrarchaeum</taxon>
    </lineage>
</organism>
<name>A0A7D5XCY4_FERL1</name>
<dbReference type="PANTHER" id="PTHR43637">
    <property type="entry name" value="UPF0273 PROTEIN TM_0370"/>
    <property type="match status" value="1"/>
</dbReference>
<dbReference type="EMBL" id="CP058998">
    <property type="protein sequence ID" value="QLJ53365.1"/>
    <property type="molecule type" value="Genomic_DNA"/>
</dbReference>
<gene>
    <name evidence="5" type="ORF">Sv326_1190</name>
</gene>
<feature type="region of interest" description="Disordered" evidence="3">
    <location>
        <begin position="1"/>
        <end position="20"/>
    </location>
</feature>
<dbReference type="InterPro" id="IPR027417">
    <property type="entry name" value="P-loop_NTPase"/>
</dbReference>
<evidence type="ECO:0000259" key="4">
    <source>
        <dbReference type="PROSITE" id="PS51146"/>
    </source>
</evidence>
<dbReference type="InterPro" id="IPR010624">
    <property type="entry name" value="KaiC_dom"/>
</dbReference>
<feature type="compositionally biased region" description="Acidic residues" evidence="3">
    <location>
        <begin position="1"/>
        <end position="11"/>
    </location>
</feature>
<dbReference type="CDD" id="cd01124">
    <property type="entry name" value="KaiC-like"/>
    <property type="match status" value="1"/>
</dbReference>
<keyword evidence="2" id="KW-0067">ATP-binding</keyword>
<dbReference type="Proteomes" id="UP000510821">
    <property type="component" value="Chromosome"/>
</dbReference>
<proteinExistence type="predicted"/>
<dbReference type="KEGG" id="flt:Sv326_1190"/>
<evidence type="ECO:0000256" key="1">
    <source>
        <dbReference type="ARBA" id="ARBA00022741"/>
    </source>
</evidence>
<evidence type="ECO:0000256" key="2">
    <source>
        <dbReference type="ARBA" id="ARBA00022840"/>
    </source>
</evidence>
<protein>
    <recommendedName>
        <fullName evidence="4">KaiC domain-containing protein</fullName>
    </recommendedName>
</protein>
<dbReference type="GO" id="GO:0005524">
    <property type="term" value="F:ATP binding"/>
    <property type="evidence" value="ECO:0007669"/>
    <property type="project" value="UniProtKB-KW"/>
</dbReference>
<dbReference type="AlphaFoldDB" id="A0A7D5XCY4"/>
<evidence type="ECO:0000256" key="3">
    <source>
        <dbReference type="SAM" id="MobiDB-lite"/>
    </source>
</evidence>